<dbReference type="AlphaFoldDB" id="A0A0F9T7L9"/>
<accession>A0A0F9T7L9</accession>
<protein>
    <submittedName>
        <fullName evidence="1">Uncharacterized protein</fullName>
    </submittedName>
</protein>
<evidence type="ECO:0000313" key="1">
    <source>
        <dbReference type="EMBL" id="KKN44966.1"/>
    </source>
</evidence>
<dbReference type="EMBL" id="LAZR01001418">
    <property type="protein sequence ID" value="KKN44966.1"/>
    <property type="molecule type" value="Genomic_DNA"/>
</dbReference>
<sequence length="61" mass="7030">MEKLIKIEIKVDSEKDEFGNLITLKGFEDGIPIQNTIELVGLLEIVKQQEIKNLFSKEVRD</sequence>
<comment type="caution">
    <text evidence="1">The sequence shown here is derived from an EMBL/GenBank/DDBJ whole genome shotgun (WGS) entry which is preliminary data.</text>
</comment>
<name>A0A0F9T7L9_9ZZZZ</name>
<organism evidence="1">
    <name type="scientific">marine sediment metagenome</name>
    <dbReference type="NCBI Taxonomy" id="412755"/>
    <lineage>
        <taxon>unclassified sequences</taxon>
        <taxon>metagenomes</taxon>
        <taxon>ecological metagenomes</taxon>
    </lineage>
</organism>
<reference evidence="1" key="1">
    <citation type="journal article" date="2015" name="Nature">
        <title>Complex archaea that bridge the gap between prokaryotes and eukaryotes.</title>
        <authorList>
            <person name="Spang A."/>
            <person name="Saw J.H."/>
            <person name="Jorgensen S.L."/>
            <person name="Zaremba-Niedzwiedzka K."/>
            <person name="Martijn J."/>
            <person name="Lind A.E."/>
            <person name="van Eijk R."/>
            <person name="Schleper C."/>
            <person name="Guy L."/>
            <person name="Ettema T.J."/>
        </authorList>
    </citation>
    <scope>NUCLEOTIDE SEQUENCE</scope>
</reference>
<gene>
    <name evidence="1" type="ORF">LCGC14_0687870</name>
</gene>
<proteinExistence type="predicted"/>